<evidence type="ECO:0000313" key="2">
    <source>
        <dbReference type="WBParaSite" id="TMUE_1000004126.1"/>
    </source>
</evidence>
<dbReference type="AlphaFoldDB" id="A0A5S6Q9Z1"/>
<protein>
    <submittedName>
        <fullName evidence="2">Uncharacterized protein</fullName>
    </submittedName>
</protein>
<reference evidence="2" key="1">
    <citation type="submission" date="2019-12" db="UniProtKB">
        <authorList>
            <consortium name="WormBaseParasite"/>
        </authorList>
    </citation>
    <scope>IDENTIFICATION</scope>
</reference>
<proteinExistence type="predicted"/>
<evidence type="ECO:0000313" key="1">
    <source>
        <dbReference type="Proteomes" id="UP000046395"/>
    </source>
</evidence>
<organism evidence="1 2">
    <name type="scientific">Trichuris muris</name>
    <name type="common">Mouse whipworm</name>
    <dbReference type="NCBI Taxonomy" id="70415"/>
    <lineage>
        <taxon>Eukaryota</taxon>
        <taxon>Metazoa</taxon>
        <taxon>Ecdysozoa</taxon>
        <taxon>Nematoda</taxon>
        <taxon>Enoplea</taxon>
        <taxon>Dorylaimia</taxon>
        <taxon>Trichinellida</taxon>
        <taxon>Trichuridae</taxon>
        <taxon>Trichuris</taxon>
    </lineage>
</organism>
<keyword evidence="1" id="KW-1185">Reference proteome</keyword>
<name>A0A5S6Q9Z1_TRIMR</name>
<dbReference type="Proteomes" id="UP000046395">
    <property type="component" value="Unassembled WGS sequence"/>
</dbReference>
<dbReference type="WBParaSite" id="TMUE_1000004126.1">
    <property type="protein sequence ID" value="TMUE_1000004126.1"/>
    <property type="gene ID" value="WBGene00298864"/>
</dbReference>
<sequence>MKREAVVFTFGVALHYGHPSFWGRRGCLKRCYPAFGEEIGTIITTADYRVRSIQPFPLSKCMFGLQVGQPSSGNHIKAMTVTPDAQFRQVVRTLFTCSTLLRCSPVIAVSRLLRLASALGGARWQIGGA</sequence>
<accession>A0A5S6Q9Z1</accession>